<name>A0A8J2IQ04_FUSEQ</name>
<dbReference type="PANTHER" id="PTHR41677">
    <property type="entry name" value="YALI0B19030P"/>
    <property type="match status" value="1"/>
</dbReference>
<dbReference type="PROSITE" id="PS51471">
    <property type="entry name" value="FE2OG_OXY"/>
    <property type="match status" value="1"/>
</dbReference>
<dbReference type="PANTHER" id="PTHR41677:SF1">
    <property type="entry name" value="FE2OG DIOXYGENASE DOMAIN-CONTAINING PROTEIN"/>
    <property type="match status" value="1"/>
</dbReference>
<keyword evidence="1" id="KW-0479">Metal-binding</keyword>
<dbReference type="EMBL" id="CAJSTJ010000139">
    <property type="protein sequence ID" value="CAG7560952.1"/>
    <property type="molecule type" value="Genomic_DNA"/>
</dbReference>
<dbReference type="Proteomes" id="UP000693738">
    <property type="component" value="Unassembled WGS sequence"/>
</dbReference>
<accession>A0A8J2IQ04</accession>
<dbReference type="GO" id="GO:0016491">
    <property type="term" value="F:oxidoreductase activity"/>
    <property type="evidence" value="ECO:0007669"/>
    <property type="project" value="UniProtKB-KW"/>
</dbReference>
<feature type="region of interest" description="Disordered" evidence="2">
    <location>
        <begin position="1"/>
        <end position="27"/>
    </location>
</feature>
<gene>
    <name evidence="4" type="ORF">FEQUK3_LOCUS6681</name>
</gene>
<evidence type="ECO:0000256" key="1">
    <source>
        <dbReference type="RuleBase" id="RU003682"/>
    </source>
</evidence>
<comment type="similarity">
    <text evidence="1">Belongs to the iron/ascorbate-dependent oxidoreductase family.</text>
</comment>
<dbReference type="InterPro" id="IPR005123">
    <property type="entry name" value="Oxoglu/Fe-dep_dioxygenase_dom"/>
</dbReference>
<sequence>MPSAINNIPARKPAPLVVGPTNTTPLRPTNKIPRHVIVAVQAIPVEEFDAKKHVNFEFPKRTYTMQDWGYENQGISQIAGSDPFPLFTEAAAKQVRRELLSDDVLKTCQYTSTFTKNQIRGYTQKQAPFAHALWKSPKVQNAVSAVAGIDLVHAFEYEIGHVNLFFSDGEDDKDTKNSLGFSWHYDSFPFVCVTMLSDSSDMKGGETVILKGDGEILKVRVPTMGTAVVLQGRYIKHAALKAIGKERISFITAFRPKSPFVRDELVLTGARPISNHSELMYDYCTYRADVLEVSFREHARQLRLKQASSIKFDPEAIRGFIQKQKDMLDATLLEMIPIFDVVEVE</sequence>
<evidence type="ECO:0000259" key="3">
    <source>
        <dbReference type="PROSITE" id="PS51471"/>
    </source>
</evidence>
<protein>
    <recommendedName>
        <fullName evidence="3">Fe2OG dioxygenase domain-containing protein</fullName>
    </recommendedName>
</protein>
<dbReference type="GO" id="GO:0046872">
    <property type="term" value="F:metal ion binding"/>
    <property type="evidence" value="ECO:0007669"/>
    <property type="project" value="UniProtKB-KW"/>
</dbReference>
<feature type="domain" description="Fe2OG dioxygenase" evidence="3">
    <location>
        <begin position="150"/>
        <end position="258"/>
    </location>
</feature>
<reference evidence="4" key="1">
    <citation type="submission" date="2021-05" db="EMBL/GenBank/DDBJ databases">
        <authorList>
            <person name="Khan N."/>
        </authorList>
    </citation>
    <scope>NUCLEOTIDE SEQUENCE</scope>
</reference>
<keyword evidence="1" id="KW-0560">Oxidoreductase</keyword>
<proteinExistence type="inferred from homology"/>
<evidence type="ECO:0000313" key="5">
    <source>
        <dbReference type="Proteomes" id="UP000693738"/>
    </source>
</evidence>
<dbReference type="AlphaFoldDB" id="A0A8J2IQ04"/>
<evidence type="ECO:0000313" key="4">
    <source>
        <dbReference type="EMBL" id="CAG7560952.1"/>
    </source>
</evidence>
<keyword evidence="1" id="KW-0408">Iron</keyword>
<evidence type="ECO:0000256" key="2">
    <source>
        <dbReference type="SAM" id="MobiDB-lite"/>
    </source>
</evidence>
<comment type="caution">
    <text evidence="4">The sequence shown here is derived from an EMBL/GenBank/DDBJ whole genome shotgun (WGS) entry which is preliminary data.</text>
</comment>
<organism evidence="4 5">
    <name type="scientific">Fusarium equiseti</name>
    <name type="common">Fusarium scirpi</name>
    <dbReference type="NCBI Taxonomy" id="61235"/>
    <lineage>
        <taxon>Eukaryota</taxon>
        <taxon>Fungi</taxon>
        <taxon>Dikarya</taxon>
        <taxon>Ascomycota</taxon>
        <taxon>Pezizomycotina</taxon>
        <taxon>Sordariomycetes</taxon>
        <taxon>Hypocreomycetidae</taxon>
        <taxon>Hypocreales</taxon>
        <taxon>Nectriaceae</taxon>
        <taxon>Fusarium</taxon>
        <taxon>Fusarium incarnatum-equiseti species complex</taxon>
    </lineage>
</organism>